<protein>
    <submittedName>
        <fullName evidence="1">Uncharacterized protein</fullName>
    </submittedName>
</protein>
<dbReference type="HOGENOM" id="CLU_3406034_0_0_6"/>
<evidence type="ECO:0000313" key="2">
    <source>
        <dbReference type="Proteomes" id="UP000000584"/>
    </source>
</evidence>
<gene>
    <name evidence="1" type="ordered locus">VC_A0012</name>
</gene>
<evidence type="ECO:0000313" key="1">
    <source>
        <dbReference type="EMBL" id="AAF95926.1"/>
    </source>
</evidence>
<dbReference type="Proteomes" id="UP000000584">
    <property type="component" value="Chromosome II"/>
</dbReference>
<name>Q9KNF2_VIBCH</name>
<dbReference type="STRING" id="243277.VC_A0012"/>
<accession>Q9KNF2</accession>
<dbReference type="EnsemblBacteria" id="AAF95926">
    <property type="protein sequence ID" value="AAF95926"/>
    <property type="gene ID" value="VC_A0012"/>
</dbReference>
<keyword evidence="2" id="KW-1185">Reference proteome</keyword>
<dbReference type="PIR" id="H82510">
    <property type="entry name" value="H82510"/>
</dbReference>
<dbReference type="AlphaFoldDB" id="Q9KNF2"/>
<organism evidence="1 2">
    <name type="scientific">Vibrio cholerae serotype O1 (strain ATCC 39315 / El Tor Inaba N16961)</name>
    <dbReference type="NCBI Taxonomy" id="243277"/>
    <lineage>
        <taxon>Bacteria</taxon>
        <taxon>Pseudomonadati</taxon>
        <taxon>Pseudomonadota</taxon>
        <taxon>Gammaproteobacteria</taxon>
        <taxon>Vibrionales</taxon>
        <taxon>Vibrionaceae</taxon>
        <taxon>Vibrio</taxon>
    </lineage>
</organism>
<dbReference type="KEGG" id="vch:VC_A0012"/>
<dbReference type="DNASU" id="2612494"/>
<reference evidence="1 2" key="1">
    <citation type="journal article" date="2000" name="Nature">
        <title>DNA sequence of both chromosomes of the cholera pathogen Vibrio cholerae.</title>
        <authorList>
            <person name="Heidelberg J.F."/>
            <person name="Eisen J.A."/>
            <person name="Nelson W.C."/>
            <person name="Clayton R.A."/>
            <person name="Gwinn M.L."/>
            <person name="Dodson R.J."/>
            <person name="Haft D.H."/>
            <person name="Hickey E.K."/>
            <person name="Peterson J.D."/>
            <person name="Umayam L.A."/>
            <person name="Gill S.R."/>
            <person name="Nelson K.E."/>
            <person name="Read T.D."/>
            <person name="Tettelin H."/>
            <person name="Richardson D."/>
            <person name="Ermolaeva M.D."/>
            <person name="Vamathevan J."/>
            <person name="Bass S."/>
            <person name="Qin H."/>
            <person name="Dragoi I."/>
            <person name="Sellers P."/>
            <person name="McDonald L."/>
            <person name="Utterback T."/>
            <person name="Fleishmann R.D."/>
            <person name="Nierman W.C."/>
            <person name="White O."/>
            <person name="Salzberg S.L."/>
            <person name="Smith H.O."/>
            <person name="Colwell R.R."/>
            <person name="Mekalanos J.J."/>
            <person name="Venter J.C."/>
            <person name="Fraser C.M."/>
        </authorList>
    </citation>
    <scope>NUCLEOTIDE SEQUENCE [LARGE SCALE GENOMIC DNA]</scope>
    <source>
        <strain evidence="2">ATCC 39315 / El Tor Inaba N16961</strain>
    </source>
</reference>
<sequence length="30" mass="3399">MSLIDLFKTDDIVQASTPFSEKWVTTAKLL</sequence>
<dbReference type="EMBL" id="AE003853">
    <property type="protein sequence ID" value="AAF95926.1"/>
    <property type="molecule type" value="Genomic_DNA"/>
</dbReference>
<proteinExistence type="predicted"/>